<evidence type="ECO:0000259" key="14">
    <source>
        <dbReference type="Pfam" id="PF04151"/>
    </source>
</evidence>
<dbReference type="STRING" id="398511.BpOF4_05830"/>
<gene>
    <name evidence="16" type="ordered locus">BpOF4_05830</name>
</gene>
<dbReference type="PANTHER" id="PTHR43806">
    <property type="entry name" value="PEPTIDASE S8"/>
    <property type="match status" value="1"/>
</dbReference>
<dbReference type="GO" id="GO:0006508">
    <property type="term" value="P:proteolysis"/>
    <property type="evidence" value="ECO:0007669"/>
    <property type="project" value="UniProtKB-KW"/>
</dbReference>
<evidence type="ECO:0000256" key="3">
    <source>
        <dbReference type="ARBA" id="ARBA00011073"/>
    </source>
</evidence>
<keyword evidence="17" id="KW-1185">Reference proteome</keyword>
<dbReference type="PROSITE" id="PS00137">
    <property type="entry name" value="SUBTILASE_HIS"/>
    <property type="match status" value="1"/>
</dbReference>
<dbReference type="Pfam" id="PF00082">
    <property type="entry name" value="Peptidase_S8"/>
    <property type="match status" value="1"/>
</dbReference>
<feature type="active site" description="Charge relay system" evidence="9 10">
    <location>
        <position position="205"/>
    </location>
</feature>
<dbReference type="Proteomes" id="UP000001544">
    <property type="component" value="Chromosome"/>
</dbReference>
<feature type="domain" description="Fervidolysin-like N-terminal prodomain" evidence="15">
    <location>
        <begin position="62"/>
        <end position="127"/>
    </location>
</feature>
<accession>D3FZI6</accession>
<dbReference type="Gene3D" id="3.40.50.200">
    <property type="entry name" value="Peptidase S8/S53 domain"/>
    <property type="match status" value="1"/>
</dbReference>
<feature type="signal peptide" evidence="12">
    <location>
        <begin position="1"/>
        <end position="28"/>
    </location>
</feature>
<keyword evidence="8" id="KW-0106">Calcium</keyword>
<dbReference type="InterPro" id="IPR050131">
    <property type="entry name" value="Peptidase_S8_subtilisin-like"/>
</dbReference>
<dbReference type="InterPro" id="IPR036852">
    <property type="entry name" value="Peptidase_S8/S53_dom_sf"/>
</dbReference>
<keyword evidence="6 10" id="KW-0378">Hydrolase</keyword>
<feature type="active site" description="Charge relay system" evidence="9 10">
    <location>
        <position position="173"/>
    </location>
</feature>
<dbReference type="PANTHER" id="PTHR43806:SF11">
    <property type="entry name" value="CEREVISIN-RELATED"/>
    <property type="match status" value="1"/>
</dbReference>
<comment type="subcellular location">
    <subcellularLocation>
        <location evidence="2">Secreted</location>
    </subcellularLocation>
</comment>
<dbReference type="InterPro" id="IPR054399">
    <property type="entry name" value="Fervidolysin-like_N_prodom"/>
</dbReference>
<evidence type="ECO:0000256" key="12">
    <source>
        <dbReference type="SAM" id="SignalP"/>
    </source>
</evidence>
<evidence type="ECO:0000256" key="7">
    <source>
        <dbReference type="ARBA" id="ARBA00022825"/>
    </source>
</evidence>
<evidence type="ECO:0000259" key="13">
    <source>
        <dbReference type="Pfam" id="PF00082"/>
    </source>
</evidence>
<evidence type="ECO:0000256" key="1">
    <source>
        <dbReference type="ARBA" id="ARBA00001913"/>
    </source>
</evidence>
<evidence type="ECO:0000313" key="16">
    <source>
        <dbReference type="EMBL" id="ADC49228.1"/>
    </source>
</evidence>
<dbReference type="Gene3D" id="2.60.120.380">
    <property type="match status" value="1"/>
</dbReference>
<keyword evidence="5 10" id="KW-0645">Protease</keyword>
<dbReference type="EMBL" id="CP001878">
    <property type="protein sequence ID" value="ADC49228.1"/>
    <property type="molecule type" value="Genomic_DNA"/>
</dbReference>
<dbReference type="PROSITE" id="PS00136">
    <property type="entry name" value="SUBTILASE_ASP"/>
    <property type="match status" value="1"/>
</dbReference>
<dbReference type="InterPro" id="IPR022398">
    <property type="entry name" value="Peptidase_S8_His-AS"/>
</dbReference>
<evidence type="ECO:0000256" key="5">
    <source>
        <dbReference type="ARBA" id="ARBA00022670"/>
    </source>
</evidence>
<evidence type="ECO:0000256" key="8">
    <source>
        <dbReference type="ARBA" id="ARBA00022837"/>
    </source>
</evidence>
<dbReference type="InterPro" id="IPR023828">
    <property type="entry name" value="Peptidase_S8_Ser-AS"/>
</dbReference>
<evidence type="ECO:0000256" key="9">
    <source>
        <dbReference type="PIRSR" id="PIRSR615500-1"/>
    </source>
</evidence>
<keyword evidence="4" id="KW-0964">Secreted</keyword>
<dbReference type="PRINTS" id="PR00723">
    <property type="entry name" value="SUBTILISIN"/>
</dbReference>
<dbReference type="PROSITE" id="PS51892">
    <property type="entry name" value="SUBTILASE"/>
    <property type="match status" value="1"/>
</dbReference>
<feature type="domain" description="Peptidase C-terminal archaeal/bacterial" evidence="14">
    <location>
        <begin position="1085"/>
        <end position="1148"/>
    </location>
</feature>
<dbReference type="AlphaFoldDB" id="D3FZI6"/>
<organism evidence="16 17">
    <name type="scientific">Alkalihalophilus pseudofirmus (strain ATCC BAA-2126 / JCM 17055 / OF4)</name>
    <name type="common">Bacillus pseudofirmus</name>
    <dbReference type="NCBI Taxonomy" id="398511"/>
    <lineage>
        <taxon>Bacteria</taxon>
        <taxon>Bacillati</taxon>
        <taxon>Bacillota</taxon>
        <taxon>Bacilli</taxon>
        <taxon>Bacillales</taxon>
        <taxon>Bacillaceae</taxon>
        <taxon>Alkalihalophilus</taxon>
    </lineage>
</organism>
<dbReference type="eggNOG" id="COG1404">
    <property type="taxonomic scope" value="Bacteria"/>
</dbReference>
<reference evidence="16 17" key="1">
    <citation type="journal article" date="2011" name="Environ. Microbiol.">
        <title>Genome of alkaliphilic Bacillus pseudofirmus OF4 reveals adaptations that support the ability to grow in an external pH range from 7.5 to 11.4.</title>
        <authorList>
            <person name="Janto B."/>
            <person name="Ahmed A."/>
            <person name="Ito M."/>
            <person name="Liu J."/>
            <person name="Hicks D.B."/>
            <person name="Pagni S."/>
            <person name="Fackelmayer O.J."/>
            <person name="Smith T.A."/>
            <person name="Earl J."/>
            <person name="Elbourne L.D."/>
            <person name="Hassan K."/>
            <person name="Paulsen I.T."/>
            <person name="Kolsto A.B."/>
            <person name="Tourasse N.J."/>
            <person name="Ehrlich G.D."/>
            <person name="Boissy R."/>
            <person name="Ivey D.M."/>
            <person name="Li G."/>
            <person name="Xue Y."/>
            <person name="Ma Y."/>
            <person name="Hu F.Z."/>
            <person name="Krulwich T.A."/>
        </authorList>
    </citation>
    <scope>NUCLEOTIDE SEQUENCE [LARGE SCALE GENOMIC DNA]</scope>
    <source>
        <strain evidence="17">ATCC BAA-2126 / JCM 17055 / OF4</strain>
    </source>
</reference>
<dbReference type="KEGG" id="bpf:BpOF4_05830"/>
<dbReference type="InterPro" id="IPR015500">
    <property type="entry name" value="Peptidase_S8_subtilisin-rel"/>
</dbReference>
<dbReference type="Pfam" id="PF04151">
    <property type="entry name" value="PPC"/>
    <property type="match status" value="1"/>
</dbReference>
<dbReference type="PROSITE" id="PS00138">
    <property type="entry name" value="SUBTILASE_SER"/>
    <property type="match status" value="1"/>
</dbReference>
<dbReference type="InterPro" id="IPR023827">
    <property type="entry name" value="Peptidase_S8_Asp-AS"/>
</dbReference>
<dbReference type="InterPro" id="IPR007280">
    <property type="entry name" value="Peptidase_C_arc/bac"/>
</dbReference>
<protein>
    <submittedName>
        <fullName evidence="16">Peptidase S8 and S53 subtilisin kexin sedolisin</fullName>
    </submittedName>
</protein>
<dbReference type="GO" id="GO:0004252">
    <property type="term" value="F:serine-type endopeptidase activity"/>
    <property type="evidence" value="ECO:0007669"/>
    <property type="project" value="UniProtKB-UniRule"/>
</dbReference>
<sequence length="1166" mass="129292">MFRRSNKTFLLFMIVLLVSSLIAQPVSAAITTGDSNQERLEKLLGDLGIESDELVSSNRVKNEELRPSEDTLVIKYSEAISNADHQKAGATLQKRIPTLGYDVVKVRGGMKLEQVAKKYAALDSVISVQASVPFQQLAVTDPKASSMYHLNELGIEEALKLTGDHAVTVGVIDSGLDRNHPELKHALVGEYNVLDPLKRPQIDSHGTHVAGIIAGEKGNEVGGYGVYPDADIYSIDVFNRSMFTSDFTIAEGILHAVEKDVDVINMSIGSTMPSSIIQDAIDVAVEAGIVLVAAAGNNGSTIKSYPGAYAGVINVGATDQANELAWFSSYGPALDVVAPGNQVYAPMFDVDKHSTFEEMSGTSMASPIVAGVAAMLKSKYPDLTSYEVMYILQQTATDLGAKGYDTEFGFGMVNPKGALSFDVSKLPSAGGESTSTLSFTNDKAKAEGSFKNMADKYLYRIDVREGELLQFKLEGSALYDLAIELTYEGSDEAPIVIDKVREGEIEAVLHEALMDGTIVAAVYDTNEHYRNDSTHTFTLEVERADEYLEDGLTVDSPIEINRFPFTTAKDVAGPLYLAGPEGDQDYFRFTSDEGEVVEITIPGVPGIDTAINVYFAEEFDMFYGEREELEEYMDMEDVYYDDYGPYPMYQDQSYGVGVDTQLTFETIPGMEYVVEVTTRSAFDLDPFMFMFFDMFEFGPMHGDSSHLPYQMNIRAKVLPEDEDGYPNDYDMPPYDEEWTEEEFEDYRTARQSFEKQVLDYFQLGFDLYLEEEELESIIGTARELDVNSNLDGYFQMYGDFDFFTITPEMNGLYQLNWNKANSLNPLLEVFKLNETEEGETYLTYLTQSGGYNLFTGEELDGEPVLHLGLEEGATYLVAMGNNVGYGQPSLEAYELSLSMLRENIEDAYWKNDDLTNAAKLPNYAINANLSMTGRQDVFYYKAKEDGVAGFHFENLPASQAIKSGLPENLFEDILPLILVIEDTNGDGEITGDEEQRIMPFMPMYIDEAELRGSFRVKSGAGYFIAVANDSFFSGEDTLLTPYRLQVSEIDHTRAQPQAFRAVGVNSWRTTGFLPVEHHSGKVHQTHSFTVNEPGYYTATLDIPSDLDGVIKIIDGAGQTVASADYYGKGDREYVRANLAKGTYSIVVQDTNGDTSLHPYYINIDKK</sequence>
<keyword evidence="7 10" id="KW-0720">Serine protease</keyword>
<dbReference type="GO" id="GO:0005576">
    <property type="term" value="C:extracellular region"/>
    <property type="evidence" value="ECO:0007669"/>
    <property type="project" value="UniProtKB-SubCell"/>
</dbReference>
<evidence type="ECO:0000256" key="6">
    <source>
        <dbReference type="ARBA" id="ARBA00022801"/>
    </source>
</evidence>
<dbReference type="Pfam" id="PF22148">
    <property type="entry name" value="Fervidolysin_NPro-like"/>
    <property type="match status" value="1"/>
</dbReference>
<evidence type="ECO:0000256" key="2">
    <source>
        <dbReference type="ARBA" id="ARBA00004613"/>
    </source>
</evidence>
<feature type="domain" description="Peptidase S8/S53" evidence="13">
    <location>
        <begin position="165"/>
        <end position="411"/>
    </location>
</feature>
<dbReference type="InterPro" id="IPR000209">
    <property type="entry name" value="Peptidase_S8/S53_dom"/>
</dbReference>
<name>D3FZI6_ALKPO</name>
<feature type="active site" description="Charge relay system" evidence="9 10">
    <location>
        <position position="363"/>
    </location>
</feature>
<feature type="chain" id="PRO_5003044605" evidence="12">
    <location>
        <begin position="29"/>
        <end position="1166"/>
    </location>
</feature>
<keyword evidence="12" id="KW-0732">Signal</keyword>
<evidence type="ECO:0000259" key="15">
    <source>
        <dbReference type="Pfam" id="PF22148"/>
    </source>
</evidence>
<evidence type="ECO:0000256" key="10">
    <source>
        <dbReference type="PROSITE-ProRule" id="PRU01240"/>
    </source>
</evidence>
<evidence type="ECO:0000256" key="11">
    <source>
        <dbReference type="RuleBase" id="RU003355"/>
    </source>
</evidence>
<evidence type="ECO:0000256" key="4">
    <source>
        <dbReference type="ARBA" id="ARBA00022525"/>
    </source>
</evidence>
<comment type="similarity">
    <text evidence="3 10 11">Belongs to the peptidase S8 family.</text>
</comment>
<comment type="cofactor">
    <cofactor evidence="1">
        <name>Ca(2+)</name>
        <dbReference type="ChEBI" id="CHEBI:29108"/>
    </cofactor>
</comment>
<evidence type="ECO:0000313" key="17">
    <source>
        <dbReference type="Proteomes" id="UP000001544"/>
    </source>
</evidence>
<dbReference type="HOGENOM" id="CLU_273711_0_0_9"/>
<dbReference type="RefSeq" id="WP_012960501.1">
    <property type="nucleotide sequence ID" value="NC_013791.2"/>
</dbReference>
<dbReference type="SUPFAM" id="SSF52743">
    <property type="entry name" value="Subtilisin-like"/>
    <property type="match status" value="1"/>
</dbReference>
<proteinExistence type="inferred from homology"/>